<dbReference type="KEGG" id="barh:WN72_12745"/>
<proteinExistence type="predicted"/>
<dbReference type="AlphaFoldDB" id="A0AAE7NXX2"/>
<protein>
    <submittedName>
        <fullName evidence="2">DUF1127 domain-containing protein</fullName>
    </submittedName>
</protein>
<reference evidence="2 3" key="1">
    <citation type="submission" date="2018-06" db="EMBL/GenBank/DDBJ databases">
        <title>Comparative genomics of Bradyrhizobium nodulating Arachidis hypogaea.</title>
        <authorList>
            <person name="Li Y."/>
        </authorList>
    </citation>
    <scope>NUCLEOTIDE SEQUENCE [LARGE SCALE GENOMIC DNA]</scope>
    <source>
        <strain evidence="2 3">CCBAU 051107</strain>
    </source>
</reference>
<dbReference type="InterPro" id="IPR009506">
    <property type="entry name" value="YjiS-like"/>
</dbReference>
<accession>A0AAE7NXX2</accession>
<dbReference type="EMBL" id="CP030050">
    <property type="protein sequence ID" value="QOZ73311.1"/>
    <property type="molecule type" value="Genomic_DNA"/>
</dbReference>
<dbReference type="Proteomes" id="UP000594015">
    <property type="component" value="Chromosome"/>
</dbReference>
<evidence type="ECO:0000313" key="3">
    <source>
        <dbReference type="Proteomes" id="UP000594015"/>
    </source>
</evidence>
<feature type="domain" description="YjiS-like" evidence="1">
    <location>
        <begin position="11"/>
        <end position="44"/>
    </location>
</feature>
<gene>
    <name evidence="2" type="ORF">WN72_12745</name>
</gene>
<organism evidence="2 3">
    <name type="scientific">Bradyrhizobium arachidis</name>
    <dbReference type="NCBI Taxonomy" id="858423"/>
    <lineage>
        <taxon>Bacteria</taxon>
        <taxon>Pseudomonadati</taxon>
        <taxon>Pseudomonadota</taxon>
        <taxon>Alphaproteobacteria</taxon>
        <taxon>Hyphomicrobiales</taxon>
        <taxon>Nitrobacteraceae</taxon>
        <taxon>Bradyrhizobium</taxon>
    </lineage>
</organism>
<dbReference type="Pfam" id="PF06568">
    <property type="entry name" value="YjiS-like"/>
    <property type="match status" value="1"/>
</dbReference>
<evidence type="ECO:0000259" key="1">
    <source>
        <dbReference type="Pfam" id="PF06568"/>
    </source>
</evidence>
<sequence>MVVRAWRMLVDIMRIRRERSRAWYQLAAMTERELQDCGMTRSEIAYELKKPIRRK</sequence>
<evidence type="ECO:0000313" key="2">
    <source>
        <dbReference type="EMBL" id="QOZ73311.1"/>
    </source>
</evidence>
<name>A0AAE7NXX2_9BRAD</name>